<evidence type="ECO:0000256" key="2">
    <source>
        <dbReference type="ARBA" id="ARBA00022821"/>
    </source>
</evidence>
<dbReference type="STRING" id="3827.W0M058"/>
<dbReference type="Gene3D" id="3.80.10.10">
    <property type="entry name" value="Ribonuclease Inhibitor"/>
    <property type="match status" value="1"/>
</dbReference>
<dbReference type="Gene3D" id="3.40.50.300">
    <property type="entry name" value="P-loop containing nucleotide triphosphate hydrolases"/>
    <property type="match status" value="1"/>
</dbReference>
<name>W0M058_CICAR</name>
<dbReference type="KEGG" id="cam:101514075"/>
<dbReference type="InterPro" id="IPR002182">
    <property type="entry name" value="NB-ARC"/>
</dbReference>
<keyword evidence="1" id="KW-0677">Repeat</keyword>
<dbReference type="InterPro" id="IPR036388">
    <property type="entry name" value="WH-like_DNA-bd_sf"/>
</dbReference>
<dbReference type="PaxDb" id="3827-XP_004509177.1"/>
<dbReference type="RefSeq" id="XP_004509177.1">
    <property type="nucleotide sequence ID" value="XM_004509120.3"/>
</dbReference>
<feature type="domain" description="NB-ARC" evidence="3">
    <location>
        <begin position="179"/>
        <end position="303"/>
    </location>
</feature>
<dbReference type="GO" id="GO:0043531">
    <property type="term" value="F:ADP binding"/>
    <property type="evidence" value="ECO:0007669"/>
    <property type="project" value="InterPro"/>
</dbReference>
<dbReference type="PANTHER" id="PTHR36766:SF21">
    <property type="entry name" value="NB-ARC DOMAIN DISEASE RESISTANCE PROTEIN"/>
    <property type="match status" value="1"/>
</dbReference>
<reference evidence="5" key="2">
    <citation type="submission" date="2013-08" db="EMBL/GenBank/DDBJ databases">
        <title>Genome wide identification of nucleotide-binding site (NBS)- leucine-rich repeat (LRR) gene family in Cicer arietinum (Chickpea).</title>
        <authorList>
            <person name="Sharma R."/>
            <person name="Suresh C.G."/>
        </authorList>
    </citation>
    <scope>NUCLEOTIDE SEQUENCE</scope>
    <source>
        <strain evidence="5">Ca_09241</strain>
    </source>
</reference>
<dbReference type="SUPFAM" id="SSF52540">
    <property type="entry name" value="P-loop containing nucleoside triphosphate hydrolases"/>
    <property type="match status" value="1"/>
</dbReference>
<evidence type="ECO:0000259" key="3">
    <source>
        <dbReference type="Pfam" id="PF00931"/>
    </source>
</evidence>
<sequence length="832" mass="95764">MELETTELDVLTSQLQQTFKQVQDDRTTRRYLKSTLKDLTPLVQEIKQYNEQLNPPREEIKTLIRENDAQDRGEDSIKNLCWHKFMSWIKICIDGVWHKRNGDFDDSYVVDNKRALVAKDVKDTLYKLREILEILNKEDFEKKVIGSRGGLVFKGPFGVRDNPEFTIGFDLLLIKSKMELLRDGRSTLVLTGLGGLGKTTLATKLCWDEQIKGKFKENILFVVFSKTPQLKIIVERLFEHCGYPVPEFQSDEDAVNRLGLLLRKIEGSPILLVLDDVWPGSEDLVEKFQFQISDYKILVTSRVAFSRFDKTFILKPLVHEDAVTLFHHYSQLEKNNSNIPNNDFIQKVVGHCKGLPIAIKVIATSLRNRPYELWQKIMKELSQGHSILYSNTELLTRLQKILDVLEDNPINKECFMDLALFPEDQRIPVAALIDMWAELYRLDDDGIEAMSIINKLDSMNLANVLIARKNASDTENYYYNNHFIVLHDLLRELGIYQSTQEPIEKRKRLLIDENENIRDRWLAKKQRGTMTHILSKFHRWCVKPKPQQVPARTLSISTDETCATDWSQIQPAQTEVLILNLQTKRYSFPELMEKMIKLKVLIAINHGFRPSELNNFELLSSLSNLNRIRLEGISVPSFGTLKTLKKLSLYMCKTKLAFEKGSILISDAFPNLEDFNIDYCKDVVALPNGVCDILPLKKLSVTNCHNLFSLPQEIGKLENLELLRLISCTDLEELPDSIDRLSNLRLLDISNCISLSSLPDDIGNLRNLRNLFMTSCASCELPFSVVNLDNLKVICDEETAASWEAFQFMIPNLIIEVPKVDVNLNWLHAVRS</sequence>
<dbReference type="Gene3D" id="1.10.8.430">
    <property type="entry name" value="Helical domain of apoptotic protease-activating factors"/>
    <property type="match status" value="1"/>
</dbReference>
<reference evidence="6" key="1">
    <citation type="journal article" date="2013" name="Nat. Biotechnol.">
        <title>Draft genome sequence of chickpea (Cicer arietinum) provides a resource for trait improvement.</title>
        <authorList>
            <person name="Varshney R.K."/>
            <person name="Song C."/>
            <person name="Saxena R.K."/>
            <person name="Azam S."/>
            <person name="Yu S."/>
            <person name="Sharpe A.G."/>
            <person name="Cannon S."/>
            <person name="Baek J."/>
            <person name="Rosen B.D."/>
            <person name="Tar'an B."/>
            <person name="Millan T."/>
            <person name="Zhang X."/>
            <person name="Ramsay L.D."/>
            <person name="Iwata A."/>
            <person name="Wang Y."/>
            <person name="Nelson W."/>
            <person name="Farmer A.D."/>
            <person name="Gaur P.M."/>
            <person name="Soderlund C."/>
            <person name="Penmetsa R.V."/>
            <person name="Xu C."/>
            <person name="Bharti A.K."/>
            <person name="He W."/>
            <person name="Winter P."/>
            <person name="Zhao S."/>
            <person name="Hane J.K."/>
            <person name="Carrasquilla-Garcia N."/>
            <person name="Condie J.A."/>
            <person name="Upadhyaya H.D."/>
            <person name="Luo M.C."/>
            <person name="Thudi M."/>
            <person name="Gowda C.L."/>
            <person name="Singh N.P."/>
            <person name="Lichtenzveig J."/>
            <person name="Gali K.K."/>
            <person name="Rubio J."/>
            <person name="Nadarajan N."/>
            <person name="Dolezel J."/>
            <person name="Bansal K.C."/>
            <person name="Xu X."/>
            <person name="Edwards D."/>
            <person name="Zhang G."/>
            <person name="Kahl G."/>
            <person name="Gil J."/>
            <person name="Singh K.B."/>
            <person name="Datta S.K."/>
            <person name="Jackson S.A."/>
            <person name="Wang J."/>
            <person name="Cook D.R."/>
        </authorList>
    </citation>
    <scope>NUCLEOTIDE SEQUENCE [LARGE SCALE GENOMIC DNA]</scope>
    <source>
        <strain evidence="6">cv. CDC Frontier</strain>
    </source>
</reference>
<dbReference type="InterPro" id="IPR042197">
    <property type="entry name" value="Apaf_helical"/>
</dbReference>
<dbReference type="PRINTS" id="PR00364">
    <property type="entry name" value="DISEASERSIST"/>
</dbReference>
<dbReference type="GeneID" id="101514075"/>
<evidence type="ECO:0000259" key="4">
    <source>
        <dbReference type="Pfam" id="PF23598"/>
    </source>
</evidence>
<evidence type="ECO:0000313" key="6">
    <source>
        <dbReference type="Proteomes" id="UP000087171"/>
    </source>
</evidence>
<gene>
    <name evidence="7" type="primary">LOC101514075</name>
</gene>
<reference evidence="7" key="3">
    <citation type="submission" date="2025-04" db="UniProtKB">
        <authorList>
            <consortium name="RefSeq"/>
        </authorList>
    </citation>
    <scope>IDENTIFICATION</scope>
    <source>
        <tissue evidence="7">Etiolated seedlings</tissue>
    </source>
</reference>
<proteinExistence type="predicted"/>
<keyword evidence="6" id="KW-1185">Reference proteome</keyword>
<dbReference type="InterPro" id="IPR055414">
    <property type="entry name" value="LRR_R13L4/SHOC2-like"/>
</dbReference>
<dbReference type="Gene3D" id="1.10.10.10">
    <property type="entry name" value="Winged helix-like DNA-binding domain superfamily/Winged helix DNA-binding domain"/>
    <property type="match status" value="1"/>
</dbReference>
<dbReference type="PANTHER" id="PTHR36766">
    <property type="entry name" value="PLANT BROAD-SPECTRUM MILDEW RESISTANCE PROTEIN RPW8"/>
    <property type="match status" value="1"/>
</dbReference>
<dbReference type="Proteomes" id="UP000087171">
    <property type="component" value="Chromosome Ca7"/>
</dbReference>
<dbReference type="OrthoDB" id="2016095at2759"/>
<organism evidence="5">
    <name type="scientific">Cicer arietinum</name>
    <name type="common">Chickpea</name>
    <name type="synonym">Garbanzo</name>
    <dbReference type="NCBI Taxonomy" id="3827"/>
    <lineage>
        <taxon>Eukaryota</taxon>
        <taxon>Viridiplantae</taxon>
        <taxon>Streptophyta</taxon>
        <taxon>Embryophyta</taxon>
        <taxon>Tracheophyta</taxon>
        <taxon>Spermatophyta</taxon>
        <taxon>Magnoliopsida</taxon>
        <taxon>eudicotyledons</taxon>
        <taxon>Gunneridae</taxon>
        <taxon>Pentapetalae</taxon>
        <taxon>rosids</taxon>
        <taxon>fabids</taxon>
        <taxon>Fabales</taxon>
        <taxon>Fabaceae</taxon>
        <taxon>Papilionoideae</taxon>
        <taxon>50 kb inversion clade</taxon>
        <taxon>NPAAA clade</taxon>
        <taxon>Hologalegina</taxon>
        <taxon>IRL clade</taxon>
        <taxon>Cicereae</taxon>
        <taxon>Cicer</taxon>
    </lineage>
</organism>
<evidence type="ECO:0000256" key="1">
    <source>
        <dbReference type="ARBA" id="ARBA00022737"/>
    </source>
</evidence>
<dbReference type="EMBL" id="KF571718">
    <property type="protein sequence ID" value="AHG28990.1"/>
    <property type="molecule type" value="Genomic_DNA"/>
</dbReference>
<feature type="domain" description="Disease resistance R13L4/SHOC-2-like LRR" evidence="4">
    <location>
        <begin position="688"/>
        <end position="792"/>
    </location>
</feature>
<dbReference type="Pfam" id="PF23598">
    <property type="entry name" value="LRR_14"/>
    <property type="match status" value="1"/>
</dbReference>
<dbReference type="Pfam" id="PF00931">
    <property type="entry name" value="NB-ARC"/>
    <property type="match status" value="1"/>
</dbReference>
<dbReference type="SUPFAM" id="SSF52058">
    <property type="entry name" value="L domain-like"/>
    <property type="match status" value="1"/>
</dbReference>
<evidence type="ECO:0000313" key="7">
    <source>
        <dbReference type="RefSeq" id="XP_004509177.1"/>
    </source>
</evidence>
<accession>W0M058</accession>
<dbReference type="GO" id="GO:0006952">
    <property type="term" value="P:defense response"/>
    <property type="evidence" value="ECO:0007669"/>
    <property type="project" value="UniProtKB-KW"/>
</dbReference>
<dbReference type="InterPro" id="IPR032675">
    <property type="entry name" value="LRR_dom_sf"/>
</dbReference>
<dbReference type="AlphaFoldDB" id="W0M058"/>
<dbReference type="InterPro" id="IPR027417">
    <property type="entry name" value="P-loop_NTPase"/>
</dbReference>
<keyword evidence="2" id="KW-0611">Plant defense</keyword>
<evidence type="ECO:0000313" key="5">
    <source>
        <dbReference type="EMBL" id="AHG28990.1"/>
    </source>
</evidence>
<dbReference type="eggNOG" id="ENOG502QSSA">
    <property type="taxonomic scope" value="Eukaryota"/>
</dbReference>
<protein>
    <submittedName>
        <fullName evidence="5">NBS-LRR protein</fullName>
    </submittedName>
    <submittedName>
        <fullName evidence="7">Probable disease resistance protein At5g66900</fullName>
    </submittedName>
</protein>